<keyword evidence="3" id="KW-1185">Reference proteome</keyword>
<dbReference type="AlphaFoldDB" id="A0AAV9ISV2"/>
<sequence>MRTLYRLLCVLLFSLSLLHGRAVQATELLADLHARDAEWVARVAPSPSHSPGAGPLLNMTIAGDLNYSQYDYTLINSIMAVNPHLCLNYALTLAAADLVDMATLCTVAEVNANNCSQLTPNATTDTLRRVGWTSPSVTGVAIATHLPGRYFNWTSELGEAGTGLYGYKAYEAGLLAVPKLEAKLNSTLKAGRYNLAASYTVALLSDDVYSYVLLGESPDQHCYGE</sequence>
<evidence type="ECO:0000256" key="1">
    <source>
        <dbReference type="SAM" id="SignalP"/>
    </source>
</evidence>
<dbReference type="Proteomes" id="UP001301350">
    <property type="component" value="Unassembled WGS sequence"/>
</dbReference>
<name>A0AAV9ISV2_CYACA</name>
<reference evidence="2 3" key="1">
    <citation type="submission" date="2022-07" db="EMBL/GenBank/DDBJ databases">
        <title>Genome-wide signatures of adaptation to extreme environments.</title>
        <authorList>
            <person name="Cho C.H."/>
            <person name="Yoon H.S."/>
        </authorList>
    </citation>
    <scope>NUCLEOTIDE SEQUENCE [LARGE SCALE GENOMIC DNA]</scope>
    <source>
        <strain evidence="2 3">DBV 063 E5</strain>
    </source>
</reference>
<keyword evidence="1" id="KW-0732">Signal</keyword>
<proteinExistence type="predicted"/>
<feature type="signal peptide" evidence="1">
    <location>
        <begin position="1"/>
        <end position="25"/>
    </location>
</feature>
<gene>
    <name evidence="2" type="ORF">CDCA_CDCA04G1188</name>
</gene>
<dbReference type="EMBL" id="JANCYW010000004">
    <property type="protein sequence ID" value="KAK4535163.1"/>
    <property type="molecule type" value="Genomic_DNA"/>
</dbReference>
<accession>A0AAV9ISV2</accession>
<protein>
    <submittedName>
        <fullName evidence="2">Uncharacterized protein</fullName>
    </submittedName>
</protein>
<feature type="chain" id="PRO_5043317255" evidence="1">
    <location>
        <begin position="26"/>
        <end position="225"/>
    </location>
</feature>
<organism evidence="2 3">
    <name type="scientific">Cyanidium caldarium</name>
    <name type="common">Red alga</name>
    <dbReference type="NCBI Taxonomy" id="2771"/>
    <lineage>
        <taxon>Eukaryota</taxon>
        <taxon>Rhodophyta</taxon>
        <taxon>Bangiophyceae</taxon>
        <taxon>Cyanidiales</taxon>
        <taxon>Cyanidiaceae</taxon>
        <taxon>Cyanidium</taxon>
    </lineage>
</organism>
<evidence type="ECO:0000313" key="2">
    <source>
        <dbReference type="EMBL" id="KAK4535163.1"/>
    </source>
</evidence>
<comment type="caution">
    <text evidence="2">The sequence shown here is derived from an EMBL/GenBank/DDBJ whole genome shotgun (WGS) entry which is preliminary data.</text>
</comment>
<evidence type="ECO:0000313" key="3">
    <source>
        <dbReference type="Proteomes" id="UP001301350"/>
    </source>
</evidence>